<accession>A0A9W6GLP2</accession>
<dbReference type="Gene3D" id="1.10.10.10">
    <property type="entry name" value="Winged helix-like DNA-binding domain superfamily/Winged helix DNA-binding domain"/>
    <property type="match status" value="1"/>
</dbReference>
<protein>
    <recommendedName>
        <fullName evidence="3">DNA-binding transcriptional regulator, MarR family</fullName>
    </recommendedName>
</protein>
<evidence type="ECO:0000313" key="1">
    <source>
        <dbReference type="EMBL" id="GLI56440.1"/>
    </source>
</evidence>
<dbReference type="InterPro" id="IPR036388">
    <property type="entry name" value="WH-like_DNA-bd_sf"/>
</dbReference>
<proteinExistence type="predicted"/>
<dbReference type="RefSeq" id="WP_281835608.1">
    <property type="nucleotide sequence ID" value="NZ_BSDY01000008.1"/>
</dbReference>
<reference evidence="1" key="1">
    <citation type="submission" date="2022-12" db="EMBL/GenBank/DDBJ databases">
        <title>Reference genome sequencing for broad-spectrum identification of bacterial and archaeal isolates by mass spectrometry.</title>
        <authorList>
            <person name="Sekiguchi Y."/>
            <person name="Tourlousse D.M."/>
        </authorList>
    </citation>
    <scope>NUCLEOTIDE SEQUENCE</scope>
    <source>
        <strain evidence="1">10succ1</strain>
    </source>
</reference>
<dbReference type="Proteomes" id="UP001144471">
    <property type="component" value="Unassembled WGS sequence"/>
</dbReference>
<organism evidence="1 2">
    <name type="scientific">Propionigenium maris DSM 9537</name>
    <dbReference type="NCBI Taxonomy" id="1123000"/>
    <lineage>
        <taxon>Bacteria</taxon>
        <taxon>Fusobacteriati</taxon>
        <taxon>Fusobacteriota</taxon>
        <taxon>Fusobacteriia</taxon>
        <taxon>Fusobacteriales</taxon>
        <taxon>Fusobacteriaceae</taxon>
        <taxon>Propionigenium</taxon>
    </lineage>
</organism>
<evidence type="ECO:0008006" key="3">
    <source>
        <dbReference type="Google" id="ProtNLM"/>
    </source>
</evidence>
<sequence>MMPLFKLGTMRKAKMMLERSVEEFLSREFSISLSYSEYLLLFHIGGAEGTTQYALAKKMAISSPMISRMIGNLDYFKLLQIEVSENKGMKKTEIHLSEEGRKVVSLSEKWVESFLTESDYKSLATLEKAIERLNFLL</sequence>
<dbReference type="AlphaFoldDB" id="A0A9W6GLP2"/>
<name>A0A9W6GLP2_9FUSO</name>
<evidence type="ECO:0000313" key="2">
    <source>
        <dbReference type="Proteomes" id="UP001144471"/>
    </source>
</evidence>
<comment type="caution">
    <text evidence="1">The sequence shown here is derived from an EMBL/GenBank/DDBJ whole genome shotgun (WGS) entry which is preliminary data.</text>
</comment>
<gene>
    <name evidence="1" type="ORF">PM10SUCC1_19540</name>
</gene>
<keyword evidence="2" id="KW-1185">Reference proteome</keyword>
<dbReference type="InterPro" id="IPR036390">
    <property type="entry name" value="WH_DNA-bd_sf"/>
</dbReference>
<dbReference type="EMBL" id="BSDY01000008">
    <property type="protein sequence ID" value="GLI56440.1"/>
    <property type="molecule type" value="Genomic_DNA"/>
</dbReference>
<dbReference type="SUPFAM" id="SSF46785">
    <property type="entry name" value="Winged helix' DNA-binding domain"/>
    <property type="match status" value="1"/>
</dbReference>